<dbReference type="Proteomes" id="UP000095287">
    <property type="component" value="Unplaced"/>
</dbReference>
<sequence length="114" mass="12855">MLKFLVHSPNPPAVNPRTVFGLLSMEERQRFVKMADGCFVLKIFCLVLCGELRDIDSAVFQQGDAFQKDAAKNVFGKREYFELVDDRMGPLVMSCSSMQIMSAEDAIILCRTRA</sequence>
<organism evidence="1 2">
    <name type="scientific">Steinernema glaseri</name>
    <dbReference type="NCBI Taxonomy" id="37863"/>
    <lineage>
        <taxon>Eukaryota</taxon>
        <taxon>Metazoa</taxon>
        <taxon>Ecdysozoa</taxon>
        <taxon>Nematoda</taxon>
        <taxon>Chromadorea</taxon>
        <taxon>Rhabditida</taxon>
        <taxon>Tylenchina</taxon>
        <taxon>Panagrolaimomorpha</taxon>
        <taxon>Strongyloidoidea</taxon>
        <taxon>Steinernematidae</taxon>
        <taxon>Steinernema</taxon>
    </lineage>
</organism>
<evidence type="ECO:0000313" key="1">
    <source>
        <dbReference type="Proteomes" id="UP000095287"/>
    </source>
</evidence>
<proteinExistence type="predicted"/>
<dbReference type="WBParaSite" id="L893_g32105.t1">
    <property type="protein sequence ID" value="L893_g32105.t1"/>
    <property type="gene ID" value="L893_g32105"/>
</dbReference>
<reference evidence="2" key="1">
    <citation type="submission" date="2016-11" db="UniProtKB">
        <authorList>
            <consortium name="WormBaseParasite"/>
        </authorList>
    </citation>
    <scope>IDENTIFICATION</scope>
</reference>
<protein>
    <submittedName>
        <fullName evidence="2">Cyclic nucleotide-binding domain-containing protein</fullName>
    </submittedName>
</protein>
<accession>A0A1I8A230</accession>
<evidence type="ECO:0000313" key="2">
    <source>
        <dbReference type="WBParaSite" id="L893_g32105.t1"/>
    </source>
</evidence>
<keyword evidence="1" id="KW-1185">Reference proteome</keyword>
<dbReference type="AlphaFoldDB" id="A0A1I8A230"/>
<name>A0A1I8A230_9BILA</name>